<evidence type="ECO:0000256" key="5">
    <source>
        <dbReference type="ARBA" id="ARBA00022989"/>
    </source>
</evidence>
<feature type="transmembrane region" description="Helical" evidence="7">
    <location>
        <begin position="300"/>
        <end position="322"/>
    </location>
</feature>
<dbReference type="PANTHER" id="PTHR30193:SF41">
    <property type="entry name" value="DIACETYLCHITOBIOSE UPTAKE SYSTEM PERMEASE PROTEIN NGCF"/>
    <property type="match status" value="1"/>
</dbReference>
<proteinExistence type="inferred from homology"/>
<dbReference type="InterPro" id="IPR051393">
    <property type="entry name" value="ABC_transporter_permease"/>
</dbReference>
<dbReference type="EMBL" id="BNJG01000008">
    <property type="protein sequence ID" value="GHO60955.1"/>
    <property type="molecule type" value="Genomic_DNA"/>
</dbReference>
<feature type="region of interest" description="Disordered" evidence="8">
    <location>
        <begin position="1"/>
        <end position="33"/>
    </location>
</feature>
<feature type="transmembrane region" description="Helical" evidence="7">
    <location>
        <begin position="50"/>
        <end position="71"/>
    </location>
</feature>
<evidence type="ECO:0000256" key="1">
    <source>
        <dbReference type="ARBA" id="ARBA00004651"/>
    </source>
</evidence>
<evidence type="ECO:0000259" key="9">
    <source>
        <dbReference type="PROSITE" id="PS50928"/>
    </source>
</evidence>
<feature type="transmembrane region" description="Helical" evidence="7">
    <location>
        <begin position="241"/>
        <end position="262"/>
    </location>
</feature>
<accession>A0ABQ3V990</accession>
<dbReference type="SUPFAM" id="SSF161098">
    <property type="entry name" value="MetI-like"/>
    <property type="match status" value="1"/>
</dbReference>
<feature type="transmembrane region" description="Helical" evidence="7">
    <location>
        <begin position="113"/>
        <end position="134"/>
    </location>
</feature>
<dbReference type="Gene3D" id="1.10.3720.10">
    <property type="entry name" value="MetI-like"/>
    <property type="match status" value="1"/>
</dbReference>
<gene>
    <name evidence="10" type="ORF">KSB_94300</name>
</gene>
<dbReference type="RefSeq" id="WP_201376977.1">
    <property type="nucleotide sequence ID" value="NZ_BNJG01000008.1"/>
</dbReference>
<dbReference type="Proteomes" id="UP000654345">
    <property type="component" value="Unassembled WGS sequence"/>
</dbReference>
<name>A0ABQ3V990_9CHLR</name>
<sequence>MGLPSSSPSPLSLRKPALPPRNMLTPKRAPASGQERQVGRKLLLVFRRNLSGYLFLLPALLVFAFFVWYPIVLGFAISFQSIDMINPPAWVGWANYHHVLTDPLFAVAWRNTVAFTFYALLFGYVIPIVLALLINEMRHGKGFFRLAFYLPVMLPPIVTVFLWRWIYNPDSGLLNALLSLVHLPGGLWLETPGSALPALMVIATWCNAGSTMLIYLAALQGVSATLYEASEIDGASIWRRLWHVTLPAIRPIMLLMLVLQVIGTMQVFTEPFTITGGGPQHATVSVLLLIYNYAFQDADFGSASALGVLLFLVLAIFAVIYMRMTNRLMQGD</sequence>
<evidence type="ECO:0000256" key="3">
    <source>
        <dbReference type="ARBA" id="ARBA00022475"/>
    </source>
</evidence>
<comment type="similarity">
    <text evidence="7">Belongs to the binding-protein-dependent transport system permease family.</text>
</comment>
<protein>
    <submittedName>
        <fullName evidence="10">Sugar ABC transporter permease</fullName>
    </submittedName>
</protein>
<dbReference type="PANTHER" id="PTHR30193">
    <property type="entry name" value="ABC TRANSPORTER PERMEASE PROTEIN"/>
    <property type="match status" value="1"/>
</dbReference>
<organism evidence="10 11">
    <name type="scientific">Ktedonobacter robiniae</name>
    <dbReference type="NCBI Taxonomy" id="2778365"/>
    <lineage>
        <taxon>Bacteria</taxon>
        <taxon>Bacillati</taxon>
        <taxon>Chloroflexota</taxon>
        <taxon>Ktedonobacteria</taxon>
        <taxon>Ktedonobacterales</taxon>
        <taxon>Ktedonobacteraceae</taxon>
        <taxon>Ktedonobacter</taxon>
    </lineage>
</organism>
<evidence type="ECO:0000256" key="4">
    <source>
        <dbReference type="ARBA" id="ARBA00022692"/>
    </source>
</evidence>
<keyword evidence="2 7" id="KW-0813">Transport</keyword>
<comment type="subcellular location">
    <subcellularLocation>
        <location evidence="1 7">Cell membrane</location>
        <topology evidence="1 7">Multi-pass membrane protein</topology>
    </subcellularLocation>
</comment>
<dbReference type="CDD" id="cd06261">
    <property type="entry name" value="TM_PBP2"/>
    <property type="match status" value="1"/>
</dbReference>
<keyword evidence="4 7" id="KW-0812">Transmembrane</keyword>
<reference evidence="10 11" key="1">
    <citation type="journal article" date="2021" name="Int. J. Syst. Evol. Microbiol.">
        <title>Reticulibacter mediterranei gen. nov., sp. nov., within the new family Reticulibacteraceae fam. nov., and Ktedonospora formicarum gen. nov., sp. nov., Ktedonobacter robiniae sp. nov., Dictyobacter formicarum sp. nov. and Dictyobacter arantiisoli sp. nov., belonging to the class Ktedonobacteria.</title>
        <authorList>
            <person name="Yabe S."/>
            <person name="Zheng Y."/>
            <person name="Wang C.M."/>
            <person name="Sakai Y."/>
            <person name="Abe K."/>
            <person name="Yokota A."/>
            <person name="Donadio S."/>
            <person name="Cavaletti L."/>
            <person name="Monciardini P."/>
        </authorList>
    </citation>
    <scope>NUCLEOTIDE SEQUENCE [LARGE SCALE GENOMIC DNA]</scope>
    <source>
        <strain evidence="10 11">SOSP1-30</strain>
    </source>
</reference>
<dbReference type="InterPro" id="IPR035906">
    <property type="entry name" value="MetI-like_sf"/>
</dbReference>
<dbReference type="Pfam" id="PF00528">
    <property type="entry name" value="BPD_transp_1"/>
    <property type="match status" value="1"/>
</dbReference>
<dbReference type="PROSITE" id="PS50928">
    <property type="entry name" value="ABC_TM1"/>
    <property type="match status" value="1"/>
</dbReference>
<evidence type="ECO:0000256" key="2">
    <source>
        <dbReference type="ARBA" id="ARBA00022448"/>
    </source>
</evidence>
<dbReference type="InterPro" id="IPR000515">
    <property type="entry name" value="MetI-like"/>
</dbReference>
<evidence type="ECO:0000313" key="10">
    <source>
        <dbReference type="EMBL" id="GHO60955.1"/>
    </source>
</evidence>
<keyword evidence="11" id="KW-1185">Reference proteome</keyword>
<keyword evidence="3" id="KW-1003">Cell membrane</keyword>
<keyword evidence="5 7" id="KW-1133">Transmembrane helix</keyword>
<evidence type="ECO:0000313" key="11">
    <source>
        <dbReference type="Proteomes" id="UP000654345"/>
    </source>
</evidence>
<feature type="transmembrane region" description="Helical" evidence="7">
    <location>
        <begin position="196"/>
        <end position="221"/>
    </location>
</feature>
<evidence type="ECO:0000256" key="6">
    <source>
        <dbReference type="ARBA" id="ARBA00023136"/>
    </source>
</evidence>
<evidence type="ECO:0000256" key="7">
    <source>
        <dbReference type="RuleBase" id="RU363032"/>
    </source>
</evidence>
<keyword evidence="6 7" id="KW-0472">Membrane</keyword>
<feature type="domain" description="ABC transmembrane type-1" evidence="9">
    <location>
        <begin position="109"/>
        <end position="321"/>
    </location>
</feature>
<feature type="transmembrane region" description="Helical" evidence="7">
    <location>
        <begin position="146"/>
        <end position="166"/>
    </location>
</feature>
<evidence type="ECO:0000256" key="8">
    <source>
        <dbReference type="SAM" id="MobiDB-lite"/>
    </source>
</evidence>
<feature type="compositionally biased region" description="Low complexity" evidence="8">
    <location>
        <begin position="1"/>
        <end position="16"/>
    </location>
</feature>
<comment type="caution">
    <text evidence="10">The sequence shown here is derived from an EMBL/GenBank/DDBJ whole genome shotgun (WGS) entry which is preliminary data.</text>
</comment>